<organism evidence="1 2">
    <name type="scientific">Sphingobium boeckii</name>
    <dbReference type="NCBI Taxonomy" id="1082345"/>
    <lineage>
        <taxon>Bacteria</taxon>
        <taxon>Pseudomonadati</taxon>
        <taxon>Pseudomonadota</taxon>
        <taxon>Alphaproteobacteria</taxon>
        <taxon>Sphingomonadales</taxon>
        <taxon>Sphingomonadaceae</taxon>
        <taxon>Sphingobium</taxon>
    </lineage>
</organism>
<dbReference type="RefSeq" id="WP_184020392.1">
    <property type="nucleotide sequence ID" value="NZ_JACIJC010000005.1"/>
</dbReference>
<dbReference type="AlphaFoldDB" id="A0A7W9EFC9"/>
<protein>
    <submittedName>
        <fullName evidence="1">Antitoxin VapB</fullName>
    </submittedName>
</protein>
<dbReference type="InterPro" id="IPR037914">
    <property type="entry name" value="SpoVT-AbrB_sf"/>
</dbReference>
<proteinExistence type="predicted"/>
<reference evidence="1 2" key="1">
    <citation type="submission" date="2020-08" db="EMBL/GenBank/DDBJ databases">
        <title>Genomic Encyclopedia of Type Strains, Phase IV (KMG-IV): sequencing the most valuable type-strain genomes for metagenomic binning, comparative biology and taxonomic classification.</title>
        <authorList>
            <person name="Goeker M."/>
        </authorList>
    </citation>
    <scope>NUCLEOTIDE SEQUENCE [LARGE SCALE GENOMIC DNA]</scope>
    <source>
        <strain evidence="1 2">DSM 25079</strain>
    </source>
</reference>
<keyword evidence="2" id="KW-1185">Reference proteome</keyword>
<dbReference type="SUPFAM" id="SSF89447">
    <property type="entry name" value="AbrB/MazE/MraZ-like"/>
    <property type="match status" value="1"/>
</dbReference>
<dbReference type="Gene3D" id="2.10.260.10">
    <property type="match status" value="1"/>
</dbReference>
<evidence type="ECO:0000313" key="1">
    <source>
        <dbReference type="EMBL" id="MBB5687183.1"/>
    </source>
</evidence>
<dbReference type="EMBL" id="JACIJC010000005">
    <property type="protein sequence ID" value="MBB5687183.1"/>
    <property type="molecule type" value="Genomic_DNA"/>
</dbReference>
<comment type="caution">
    <text evidence="1">The sequence shown here is derived from an EMBL/GenBank/DDBJ whole genome shotgun (WGS) entry which is preliminary data.</text>
</comment>
<sequence length="90" mass="10175">MSKEYKAKVFKSGNSLALRLPKALGLVDGDEMVLREERGKYSFEPTLTKPRTIDLTGIYGSMPGLKALISDDRMMEPRDLDWDGKLLRRG</sequence>
<evidence type="ECO:0000313" key="2">
    <source>
        <dbReference type="Proteomes" id="UP000549617"/>
    </source>
</evidence>
<gene>
    <name evidence="1" type="ORF">FHS49_003211</name>
</gene>
<dbReference type="Proteomes" id="UP000549617">
    <property type="component" value="Unassembled WGS sequence"/>
</dbReference>
<accession>A0A7W9EFC9</accession>
<name>A0A7W9EFC9_9SPHN</name>